<dbReference type="Gene3D" id="3.30.1140.32">
    <property type="entry name" value="Ribosomal protein S3, C-terminal domain"/>
    <property type="match status" value="1"/>
</dbReference>
<protein>
    <recommendedName>
        <fullName evidence="5 6">Small ribosomal subunit protein uS3c</fullName>
    </recommendedName>
</protein>
<dbReference type="InterPro" id="IPR015946">
    <property type="entry name" value="KH_dom-like_a/b"/>
</dbReference>
<name>A0A4Y1KCN9_9LILI</name>
<reference evidence="9" key="2">
    <citation type="submission" date="2019-09" db="EMBL/GenBank/DDBJ databases">
        <title>The complete chloroplast genome of Thalassia hemprichii.</title>
        <authorList>
            <person name="Liu T."/>
            <person name="Wang X."/>
            <person name="Cui Y."/>
        </authorList>
    </citation>
    <scope>NUCLEOTIDE SEQUENCE</scope>
</reference>
<evidence type="ECO:0000256" key="5">
    <source>
        <dbReference type="ARBA" id="ARBA00035154"/>
    </source>
</evidence>
<proteinExistence type="inferred from homology"/>
<dbReference type="InterPro" id="IPR009019">
    <property type="entry name" value="KH_sf_prok-type"/>
</dbReference>
<comment type="subcellular location">
    <subcellularLocation>
        <location evidence="6">Plastid</location>
        <location evidence="6">Chloroplast</location>
    </subcellularLocation>
</comment>
<evidence type="ECO:0000256" key="2">
    <source>
        <dbReference type="ARBA" id="ARBA00022640"/>
    </source>
</evidence>
<sequence length="227" mass="26562">MGQKINPLGFRLGTTQSHHSLWFARPNNFPAGLQEDERIRDCIKNYVQKKMGVFSEIIHIRIQKTIDSIKVIISMGFSNLLKKNQKQKMEELRTQKMEELRRNVQKKLNPMNQRLKFDILIKKMEQSYGQPKILAEYIASQLQNRVSFRKAMKKAMEFTEQTDTKGIQIQIAGRIGGKDKAHVVWIREGRVPLQTIRAKMDYCSYTVRTIDGALGIKIWIFVDEEEY</sequence>
<dbReference type="FunFam" id="3.30.1140.32:FF:000003">
    <property type="entry name" value="30S ribosomal protein S3, chloroplastic"/>
    <property type="match status" value="1"/>
</dbReference>
<evidence type="ECO:0000256" key="1">
    <source>
        <dbReference type="ARBA" id="ARBA00010761"/>
    </source>
</evidence>
<dbReference type="NCBIfam" id="TIGR01009">
    <property type="entry name" value="rpsC_bact"/>
    <property type="match status" value="1"/>
</dbReference>
<dbReference type="SUPFAM" id="SSF54821">
    <property type="entry name" value="Ribosomal protein S3 C-terminal domain"/>
    <property type="match status" value="1"/>
</dbReference>
<dbReference type="EMBL" id="KY399983">
    <property type="protein sequence ID" value="ATP74998.1"/>
    <property type="molecule type" value="Genomic_DNA"/>
</dbReference>
<evidence type="ECO:0000256" key="4">
    <source>
        <dbReference type="ARBA" id="ARBA00023274"/>
    </source>
</evidence>
<dbReference type="GO" id="GO:0003723">
    <property type="term" value="F:RNA binding"/>
    <property type="evidence" value="ECO:0007669"/>
    <property type="project" value="InterPro"/>
</dbReference>
<dbReference type="EMBL" id="MN478365">
    <property type="protein sequence ID" value="QJR53079.1"/>
    <property type="molecule type" value="Genomic_DNA"/>
</dbReference>
<dbReference type="PANTHER" id="PTHR11760:SF19">
    <property type="entry name" value="SMALL RIBOSOMAL SUBUNIT PROTEIN US3C"/>
    <property type="match status" value="1"/>
</dbReference>
<dbReference type="Pfam" id="PF00189">
    <property type="entry name" value="Ribosomal_S3_C"/>
    <property type="match status" value="1"/>
</dbReference>
<evidence type="ECO:0000313" key="9">
    <source>
        <dbReference type="EMBL" id="QJR53079.1"/>
    </source>
</evidence>
<dbReference type="InterPro" id="IPR005704">
    <property type="entry name" value="Ribosomal_uS3_bac-typ"/>
</dbReference>
<dbReference type="GeneID" id="40872316"/>
<evidence type="ECO:0000256" key="6">
    <source>
        <dbReference type="HAMAP-Rule" id="MF_01309"/>
    </source>
</evidence>
<dbReference type="InterPro" id="IPR036419">
    <property type="entry name" value="Ribosomal_S3_C_sf"/>
</dbReference>
<dbReference type="RefSeq" id="YP_009667394.1">
    <property type="nucleotide sequence ID" value="NC_043774.1"/>
</dbReference>
<gene>
    <name evidence="6 8" type="primary">rps3</name>
</gene>
<accession>A0A4Y1KCN9</accession>
<dbReference type="AlphaFoldDB" id="A0A4Y1KCN9"/>
<dbReference type="RefSeq" id="YP_009667441.1">
    <property type="nucleotide sequence ID" value="NC_043774.1"/>
</dbReference>
<keyword evidence="3 6" id="KW-0689">Ribosomal protein</keyword>
<dbReference type="CDD" id="cd02412">
    <property type="entry name" value="KH-II_30S_S3"/>
    <property type="match status" value="1"/>
</dbReference>
<dbReference type="GO" id="GO:0022627">
    <property type="term" value="C:cytosolic small ribosomal subunit"/>
    <property type="evidence" value="ECO:0007669"/>
    <property type="project" value="TreeGrafter"/>
</dbReference>
<keyword evidence="8" id="KW-0150">Chloroplast</keyword>
<dbReference type="HAMAP" id="MF_01309_B">
    <property type="entry name" value="Ribosomal_uS3_B"/>
    <property type="match status" value="1"/>
</dbReference>
<dbReference type="InterPro" id="IPR001351">
    <property type="entry name" value="Ribosomal_uS3_C"/>
</dbReference>
<dbReference type="InterPro" id="IPR057258">
    <property type="entry name" value="Ribosomal_uS3"/>
</dbReference>
<organism evidence="8">
    <name type="scientific">Thalassia hemprichii</name>
    <dbReference type="NCBI Taxonomy" id="55496"/>
    <lineage>
        <taxon>Eukaryota</taxon>
        <taxon>Viridiplantae</taxon>
        <taxon>Streptophyta</taxon>
        <taxon>Embryophyta</taxon>
        <taxon>Tracheophyta</taxon>
        <taxon>Spermatophyta</taxon>
        <taxon>Magnoliopsida</taxon>
        <taxon>Liliopsida</taxon>
        <taxon>Hydrocharitaceae</taxon>
        <taxon>Thalassia</taxon>
    </lineage>
</organism>
<dbReference type="GO" id="GO:0009507">
    <property type="term" value="C:chloroplast"/>
    <property type="evidence" value="ECO:0007669"/>
    <property type="project" value="UniProtKB-SubCell"/>
</dbReference>
<keyword evidence="2 8" id="KW-0934">Plastid</keyword>
<dbReference type="SUPFAM" id="SSF54814">
    <property type="entry name" value="Prokaryotic type KH domain (KH-domain type II)"/>
    <property type="match status" value="1"/>
</dbReference>
<evidence type="ECO:0000259" key="7">
    <source>
        <dbReference type="Pfam" id="PF00189"/>
    </source>
</evidence>
<reference evidence="8" key="1">
    <citation type="submission" date="2016-12" db="EMBL/GenBank/DDBJ databases">
        <authorList>
            <person name="Wang Q."/>
            <person name="Wang J."/>
            <person name="Luo J."/>
            <person name="Yang Z."/>
            <person name="Zeng Y."/>
            <person name="Chen S."/>
            <person name="Cai Z."/>
            <person name="Wu Z."/>
            <person name="Li X."/>
        </authorList>
    </citation>
    <scope>NUCLEOTIDE SEQUENCE</scope>
</reference>
<keyword evidence="4 6" id="KW-0687">Ribonucleoprotein</keyword>
<dbReference type="PANTHER" id="PTHR11760">
    <property type="entry name" value="30S/40S RIBOSOMAL PROTEIN S3"/>
    <property type="match status" value="1"/>
</dbReference>
<dbReference type="GeneID" id="40872383"/>
<feature type="domain" description="Small ribosomal subunit protein uS3 C-terminal" evidence="7">
    <location>
        <begin position="138"/>
        <end position="220"/>
    </location>
</feature>
<dbReference type="EMBL" id="MN478365">
    <property type="protein sequence ID" value="QJR53109.1"/>
    <property type="molecule type" value="Genomic_DNA"/>
</dbReference>
<comment type="subunit">
    <text evidence="6">Part of the 30S ribosomal subunit.</text>
</comment>
<dbReference type="EMBL" id="KY399983">
    <property type="protein sequence ID" value="ATP74951.1"/>
    <property type="molecule type" value="Genomic_DNA"/>
</dbReference>
<evidence type="ECO:0000313" key="8">
    <source>
        <dbReference type="EMBL" id="ATP74951.1"/>
    </source>
</evidence>
<dbReference type="GO" id="GO:0003735">
    <property type="term" value="F:structural constituent of ribosome"/>
    <property type="evidence" value="ECO:0007669"/>
    <property type="project" value="InterPro"/>
</dbReference>
<comment type="similarity">
    <text evidence="1 6">Belongs to the universal ribosomal protein uS3 family.</text>
</comment>
<geneLocation type="chloroplast" evidence="8"/>
<dbReference type="Gene3D" id="3.30.300.20">
    <property type="match status" value="1"/>
</dbReference>
<evidence type="ECO:0000256" key="3">
    <source>
        <dbReference type="ARBA" id="ARBA00022980"/>
    </source>
</evidence>
<dbReference type="GO" id="GO:0006412">
    <property type="term" value="P:translation"/>
    <property type="evidence" value="ECO:0007669"/>
    <property type="project" value="UniProtKB-UniRule"/>
</dbReference>